<dbReference type="InterPro" id="IPR051172">
    <property type="entry name" value="Chlamydia_OmcB"/>
</dbReference>
<evidence type="ECO:0000313" key="6">
    <source>
        <dbReference type="Proteomes" id="UP001055025"/>
    </source>
</evidence>
<feature type="compositionally biased region" description="Acidic residues" evidence="1">
    <location>
        <begin position="52"/>
        <end position="65"/>
    </location>
</feature>
<feature type="compositionally biased region" description="Basic and acidic residues" evidence="1">
    <location>
        <begin position="1637"/>
        <end position="1656"/>
    </location>
</feature>
<feature type="compositionally biased region" description="Low complexity" evidence="1">
    <location>
        <begin position="66"/>
        <end position="80"/>
    </location>
</feature>
<dbReference type="EMBL" id="BQKC01000001">
    <property type="protein sequence ID" value="GJM55769.1"/>
    <property type="molecule type" value="Genomic_DNA"/>
</dbReference>
<feature type="region of interest" description="Disordered" evidence="1">
    <location>
        <begin position="50"/>
        <end position="120"/>
    </location>
</feature>
<dbReference type="RefSeq" id="WP_265590918.1">
    <property type="nucleotide sequence ID" value="NZ_BQKC01000001.1"/>
</dbReference>
<feature type="region of interest" description="Disordered" evidence="1">
    <location>
        <begin position="1300"/>
        <end position="1386"/>
    </location>
</feature>
<feature type="signal peptide" evidence="3">
    <location>
        <begin position="1"/>
        <end position="34"/>
    </location>
</feature>
<dbReference type="InterPro" id="IPR001434">
    <property type="entry name" value="OmcB-like_DUF11"/>
</dbReference>
<dbReference type="PANTHER" id="PTHR34819">
    <property type="entry name" value="LARGE CYSTEINE-RICH PERIPLASMIC PROTEIN OMCB"/>
    <property type="match status" value="1"/>
</dbReference>
<feature type="transmembrane region" description="Helical" evidence="2">
    <location>
        <begin position="1905"/>
        <end position="1925"/>
    </location>
</feature>
<evidence type="ECO:0000256" key="2">
    <source>
        <dbReference type="SAM" id="Phobius"/>
    </source>
</evidence>
<evidence type="ECO:0000256" key="1">
    <source>
        <dbReference type="SAM" id="MobiDB-lite"/>
    </source>
</evidence>
<comment type="caution">
    <text evidence="5">The sequence shown here is derived from an EMBL/GenBank/DDBJ whole genome shotgun (WGS) entry which is preliminary data.</text>
</comment>
<evidence type="ECO:0000313" key="5">
    <source>
        <dbReference type="EMBL" id="GJM55769.1"/>
    </source>
</evidence>
<reference evidence="5" key="1">
    <citation type="journal article" date="2022" name="Int. J. Syst. Evol. Microbiol.">
        <title>Granulimonas faecalis gen. nov., sp. nov., and Leptogranulimonas caecicola gen. nov., sp. nov., novel lactate-producing Atopobiaceae bacteria isolated from mouse intestines, and an emended description of the family Atopobiaceae.</title>
        <authorList>
            <person name="Morinaga K."/>
            <person name="Kusada H."/>
            <person name="Sakamoto S."/>
            <person name="Murakami T."/>
            <person name="Toyoda A."/>
            <person name="Mori H."/>
            <person name="Meng X.Y."/>
            <person name="Takashino M."/>
            <person name="Murotomi K."/>
            <person name="Tamaki H."/>
        </authorList>
    </citation>
    <scope>NUCLEOTIDE SEQUENCE</scope>
    <source>
        <strain evidence="5">OPF53</strain>
    </source>
</reference>
<dbReference type="Pfam" id="PF01345">
    <property type="entry name" value="DUF11"/>
    <property type="match status" value="1"/>
</dbReference>
<proteinExistence type="predicted"/>
<keyword evidence="2" id="KW-1133">Transmembrane helix</keyword>
<dbReference type="Gene3D" id="2.60.40.740">
    <property type="match status" value="2"/>
</dbReference>
<evidence type="ECO:0000256" key="3">
    <source>
        <dbReference type="SAM" id="SignalP"/>
    </source>
</evidence>
<feature type="domain" description="DUF11" evidence="4">
    <location>
        <begin position="1497"/>
        <end position="1590"/>
    </location>
</feature>
<dbReference type="NCBIfam" id="TIGR01451">
    <property type="entry name" value="B_ant_repeat"/>
    <property type="match status" value="2"/>
</dbReference>
<feature type="chain" id="PRO_5043551382" description="DUF11 domain-containing protein" evidence="3">
    <location>
        <begin position="35"/>
        <end position="1932"/>
    </location>
</feature>
<feature type="compositionally biased region" description="Acidic residues" evidence="1">
    <location>
        <begin position="1329"/>
        <end position="1344"/>
    </location>
</feature>
<keyword evidence="2" id="KW-0812">Transmembrane</keyword>
<dbReference type="InterPro" id="IPR047589">
    <property type="entry name" value="DUF11_rpt"/>
</dbReference>
<sequence length="1932" mass="203522">MNARTPKNRPFAFLLSMFLAFELCLPGACLPALAEAMEVAPEVPMDTRTVDEVDGTVDGPADDGATDGPADGTDGPAPVDDQVDQADPDPQGLPDDPVPVDEPVAAASEGLPEPRDIGDGFTDYGGLSIAGGTPGTSYALENVTYSRIGRGSNETPPQHQDGRQFPVTTTDTRAIAMLVIKADGAYTVRNTAGSGTAVATGIRVAPGVDATITFAGVNIQGQFPMDIATNSTASGNGTVEVSGDDVADKTTVHLILADGTTNTLHNSYYSTLDTGSNTPAAYMFPGLRCGEGSVLVVDDEVLNQDVSGEPVVPAQGMIPAGTTYVDRDGKTQTSTGVGKDLVSSLSNLESRDPGQLWVYSGIRSAAIGGGPIENSGDMTFNGGDLHVYSNDKAANGSGAAIGGGHAGGGTTITFNGGTVDSYASFHGAAIGGGCTYTGGMSGSTSTWPLRDAIISRTANHTIAGDITVNGGFVEAWGAEHSNAFGQGCGGTNTGRTILITGGTLLPHWGGNGGFLEIGGSQGYVVITGGSVNCTRFQGNDNDGLAYGDLERTKKVAMLTIDVKSKIQAMADAAGVTPDFNAKLESWELLLDKMLTDPPYGAPANLNDGKLYLWLPKGTNTSHQIDANFSYYVGEKLLTSNTTLPQGSAGSGDTTAKEWESFKLDEDFVTKNWSKYYDGEPLEKVDVSKTPIKVDNPAGGQLDNNDKIKYNYQQMDEDGNPISAATTGTRTPADAGFYDIEVRSEQYKENAPFSQTYWGHSATGRAVISPVCSTTSWELSEPVVLSTTDADGNEVRKEYTAPTWAQDDNAGNYNTATNNHLVVPVDVTSGSLPFGDSYPDGSTMSRTSCKAPTGRLQLYIDDRAVPEGLGGVIEVDRDRLEDASFTHAWIAADDSGREHTMAYFDLTRSQLEAFGLEDKSSEGNEHHVRVEYTSASADAGPRDEAAAASEDDSEPWVPAHNDSAYVNYYESANDDNAVEIELATPDLRLFNESGTGYIPNGEGLAEGDLAANDAKLKLDEDHERDWTAPDGTRMGTEDHTDVSAFRDKLDDAGNVVKENPDWFPLYLQTNSIGDVEFTSSNPAVISVVPNDAMTDRTYVENKTDYGVGARARVLSAGKTTITATVKGTGAYSGASRSFDVYVFPDLAKKPELTLTATAYDTTRDDGTVRPGDVMRYTVTATNTAADSACINPVYELGIPGDTTLKSLVAVAPDGTETVIENPRVVDGKVVVDSLPTLFGGQSWRFVLDVTVDSDLFDPGHGALELASTSKASGIYGVNPDQFEWDTRFPAEGMPVDDALVTVDPSKPAPDEPGEPEPDPDKAVDILGGDLIDETPDPDDPDDEPDAPGVPVGPVVPGSPFDEAELPDDPDDPDAPPVREPIQPGDRVVIFGDDPDPVTPEDIAKELEEQIRKKLEEDPEATEVKIPVTVERPGPDGTPERVEVVVTVPITPDMRPEPEDRDDHDLVPVPSDVDPRPDGDIVSTKKAVNVTPGHDRRPNKSVALVGDTIRYTVTVSNTLPGGAWYNVVVRDALPVGLAYVPGSARVTLADGTELTEFSSDFDPATRVLGFCLGDLVSVSSASVTFDCTVTPDALTVDVEGNVATPFGTEPSATVTPDPENPDGPPSVGPEPETPGPWNPEDHDKTWEDVEKETEEQVRDGLPVPDDEEVKVAPTDPSFIDDVVHEVVPGDPDHSRFSCTKTAENLSGREAGTVLVGDTIRYTVAFTNGDEPWTRWYDVTLYDKMPAGVTPVSGSFRLVLPDGVEMSCPDSVYNPVSGDVSVAVGAIDGGQTVTLVFDALVEEAAVGTDIANTASALGTDPSGATEGVIRDGGSAPIGDRREVGGLLGIYGSLDASTAASSEVAYPDGVRPEVSRPAPGATLPQTGSPIRATLSQRLRAIVPVTGDQAATYGWALLAALACAGAVTVVEGRRRGR</sequence>
<accession>A0AAV5B5M4</accession>
<keyword evidence="3" id="KW-0732">Signal</keyword>
<feature type="region of interest" description="Disordered" evidence="1">
    <location>
        <begin position="1450"/>
        <end position="1480"/>
    </location>
</feature>
<protein>
    <recommendedName>
        <fullName evidence="4">DUF11 domain-containing protein</fullName>
    </recommendedName>
</protein>
<evidence type="ECO:0000259" key="4">
    <source>
        <dbReference type="Pfam" id="PF01345"/>
    </source>
</evidence>
<dbReference type="Proteomes" id="UP001055025">
    <property type="component" value="Unassembled WGS sequence"/>
</dbReference>
<feature type="compositionally biased region" description="Acidic residues" evidence="1">
    <location>
        <begin position="1360"/>
        <end position="1372"/>
    </location>
</feature>
<feature type="region of interest" description="Disordered" evidence="1">
    <location>
        <begin position="931"/>
        <end position="956"/>
    </location>
</feature>
<feature type="compositionally biased region" description="Basic and acidic residues" evidence="1">
    <location>
        <begin position="1452"/>
        <end position="1464"/>
    </location>
</feature>
<feature type="compositionally biased region" description="Low complexity" evidence="1">
    <location>
        <begin position="1345"/>
        <end position="1359"/>
    </location>
</feature>
<name>A0AAV5B5M4_9ACTN</name>
<keyword evidence="6" id="KW-1185">Reference proteome</keyword>
<feature type="compositionally biased region" description="Pro residues" evidence="1">
    <location>
        <begin position="1619"/>
        <end position="1635"/>
    </location>
</feature>
<feature type="region of interest" description="Disordered" evidence="1">
    <location>
        <begin position="1600"/>
        <end position="1669"/>
    </location>
</feature>
<keyword evidence="2" id="KW-0472">Membrane</keyword>
<gene>
    <name evidence="5" type="ORF">ATOP_14240</name>
</gene>
<feature type="region of interest" description="Disordered" evidence="1">
    <location>
        <begin position="1865"/>
        <end position="1884"/>
    </location>
</feature>
<organism evidence="5 6">
    <name type="scientific">Granulimonas faecalis</name>
    <dbReference type="NCBI Taxonomy" id="2894155"/>
    <lineage>
        <taxon>Bacteria</taxon>
        <taxon>Bacillati</taxon>
        <taxon>Actinomycetota</taxon>
        <taxon>Coriobacteriia</taxon>
        <taxon>Coriobacteriales</taxon>
        <taxon>Kribbibacteriaceae</taxon>
        <taxon>Granulimonas</taxon>
    </lineage>
</organism>